<reference evidence="1" key="2">
    <citation type="journal article" date="2015" name="Data Brief">
        <title>Shoot transcriptome of the giant reed, Arundo donax.</title>
        <authorList>
            <person name="Barrero R.A."/>
            <person name="Guerrero F.D."/>
            <person name="Moolhuijzen P."/>
            <person name="Goolsby J.A."/>
            <person name="Tidwell J."/>
            <person name="Bellgard S.E."/>
            <person name="Bellgard M.I."/>
        </authorList>
    </citation>
    <scope>NUCLEOTIDE SEQUENCE</scope>
    <source>
        <tissue evidence="1">Shoot tissue taken approximately 20 cm above the soil surface</tissue>
    </source>
</reference>
<protein>
    <submittedName>
        <fullName evidence="1">Cesa11</fullName>
    </submittedName>
</protein>
<evidence type="ECO:0000313" key="1">
    <source>
        <dbReference type="EMBL" id="JAD93630.1"/>
    </source>
</evidence>
<name>A0A0A9K5R2_ARUDO</name>
<proteinExistence type="predicted"/>
<accession>A0A0A9K5R2</accession>
<dbReference type="AlphaFoldDB" id="A0A0A9K5R2"/>
<reference evidence="1" key="1">
    <citation type="submission" date="2014-09" db="EMBL/GenBank/DDBJ databases">
        <authorList>
            <person name="Magalhaes I.L.F."/>
            <person name="Oliveira U."/>
            <person name="Santos F.R."/>
            <person name="Vidigal T.H.D.A."/>
            <person name="Brescovit A.D."/>
            <person name="Santos A.J."/>
        </authorList>
    </citation>
    <scope>NUCLEOTIDE SEQUENCE</scope>
    <source>
        <tissue evidence="1">Shoot tissue taken approximately 20 cm above the soil surface</tissue>
    </source>
</reference>
<organism evidence="1">
    <name type="scientific">Arundo donax</name>
    <name type="common">Giant reed</name>
    <name type="synonym">Donax arundinaceus</name>
    <dbReference type="NCBI Taxonomy" id="35708"/>
    <lineage>
        <taxon>Eukaryota</taxon>
        <taxon>Viridiplantae</taxon>
        <taxon>Streptophyta</taxon>
        <taxon>Embryophyta</taxon>
        <taxon>Tracheophyta</taxon>
        <taxon>Spermatophyta</taxon>
        <taxon>Magnoliopsida</taxon>
        <taxon>Liliopsida</taxon>
        <taxon>Poales</taxon>
        <taxon>Poaceae</taxon>
        <taxon>PACMAD clade</taxon>
        <taxon>Arundinoideae</taxon>
        <taxon>Arundineae</taxon>
        <taxon>Arundo</taxon>
    </lineage>
</organism>
<dbReference type="EMBL" id="GBRH01204265">
    <property type="protein sequence ID" value="JAD93630.1"/>
    <property type="molecule type" value="Transcribed_RNA"/>
</dbReference>
<sequence>MEYFLQNGTHFLANSAVSASDSNVSIAEPSSDT</sequence>